<dbReference type="EC" id="1.3.1.38" evidence="14"/>
<evidence type="ECO:0000256" key="18">
    <source>
        <dbReference type="ARBA" id="ARBA00049108"/>
    </source>
</evidence>
<evidence type="ECO:0000256" key="12">
    <source>
        <dbReference type="ARBA" id="ARBA00037124"/>
    </source>
</evidence>
<evidence type="ECO:0000256" key="6">
    <source>
        <dbReference type="ARBA" id="ARBA00022832"/>
    </source>
</evidence>
<evidence type="ECO:0000256" key="3">
    <source>
        <dbReference type="ARBA" id="ARBA00006484"/>
    </source>
</evidence>
<keyword evidence="7" id="KW-0521">NADP</keyword>
<comment type="catalytic activity">
    <reaction evidence="19">
        <text>a (2E)-enoyl-CoA + NADPH + H(+) = a 2,3-saturated acyl-CoA + NADP(+)</text>
        <dbReference type="Rhea" id="RHEA:33763"/>
        <dbReference type="ChEBI" id="CHEBI:15378"/>
        <dbReference type="ChEBI" id="CHEBI:57783"/>
        <dbReference type="ChEBI" id="CHEBI:58349"/>
        <dbReference type="ChEBI" id="CHEBI:58856"/>
        <dbReference type="ChEBI" id="CHEBI:65111"/>
        <dbReference type="EC" id="1.3.1.38"/>
    </reaction>
    <physiologicalReaction direction="left-to-right" evidence="19">
        <dbReference type="Rhea" id="RHEA:33764"/>
    </physiologicalReaction>
</comment>
<keyword evidence="24" id="KW-1185">Reference proteome</keyword>
<evidence type="ECO:0000256" key="16">
    <source>
        <dbReference type="ARBA" id="ARBA00047570"/>
    </source>
</evidence>
<gene>
    <name evidence="23" type="ORF">D7V88_03160</name>
</gene>
<keyword evidence="6" id="KW-0276">Fatty acid metabolism</keyword>
<evidence type="ECO:0000256" key="4">
    <source>
        <dbReference type="ARBA" id="ARBA00022516"/>
    </source>
</evidence>
<keyword evidence="4" id="KW-0444">Lipid biosynthesis</keyword>
<evidence type="ECO:0000256" key="7">
    <source>
        <dbReference type="ARBA" id="ARBA00022857"/>
    </source>
</evidence>
<dbReference type="InterPro" id="IPR036291">
    <property type="entry name" value="NAD(P)-bd_dom_sf"/>
</dbReference>
<evidence type="ECO:0000313" key="23">
    <source>
        <dbReference type="EMBL" id="RKG93252.1"/>
    </source>
</evidence>
<dbReference type="InterPro" id="IPR052388">
    <property type="entry name" value="Peroxisomal_t2-enoyl-CoA_red"/>
</dbReference>
<dbReference type="PANTHER" id="PTHR24317">
    <property type="entry name" value="PEROXISOMAL TRANS-2-ENOYL-COA REDUCTASE"/>
    <property type="match status" value="1"/>
</dbReference>
<evidence type="ECO:0000256" key="20">
    <source>
        <dbReference type="ARBA" id="ARBA00049386"/>
    </source>
</evidence>
<accession>A0A3A8JC08</accession>
<reference evidence="24" key="1">
    <citation type="submission" date="2018-09" db="EMBL/GenBank/DDBJ databases">
        <authorList>
            <person name="Livingstone P.G."/>
            <person name="Whitworth D.E."/>
        </authorList>
    </citation>
    <scope>NUCLEOTIDE SEQUENCE [LARGE SCALE GENOMIC DNA]</scope>
    <source>
        <strain evidence="24">CA054A</strain>
    </source>
</reference>
<proteinExistence type="inferred from homology"/>
<evidence type="ECO:0000256" key="9">
    <source>
        <dbReference type="ARBA" id="ARBA00023098"/>
    </source>
</evidence>
<keyword evidence="11" id="KW-0275">Fatty acid biosynthesis</keyword>
<comment type="catalytic activity">
    <reaction evidence="21">
        <text>(2E)-octenoyl-CoA + NADPH + H(+) = octanoyl-CoA + NADP(+)</text>
        <dbReference type="Rhea" id="RHEA:44952"/>
        <dbReference type="ChEBI" id="CHEBI:15378"/>
        <dbReference type="ChEBI" id="CHEBI:57386"/>
        <dbReference type="ChEBI" id="CHEBI:57783"/>
        <dbReference type="ChEBI" id="CHEBI:58349"/>
        <dbReference type="ChEBI" id="CHEBI:62242"/>
    </reaction>
    <physiologicalReaction direction="left-to-right" evidence="21">
        <dbReference type="Rhea" id="RHEA:44953"/>
    </physiologicalReaction>
</comment>
<comment type="subunit">
    <text evidence="13">Interacts with PEX5, probably required to target it into peroxisomes.</text>
</comment>
<comment type="caution">
    <text evidence="23">The sequence shown here is derived from an EMBL/GenBank/DDBJ whole genome shotgun (WGS) entry which is preliminary data.</text>
</comment>
<evidence type="ECO:0000256" key="11">
    <source>
        <dbReference type="ARBA" id="ARBA00023160"/>
    </source>
</evidence>
<dbReference type="FunFam" id="3.40.50.720:FF:000084">
    <property type="entry name" value="Short-chain dehydrogenase reductase"/>
    <property type="match status" value="1"/>
</dbReference>
<comment type="subcellular location">
    <subcellularLocation>
        <location evidence="1">Peroxisome</location>
    </subcellularLocation>
</comment>
<evidence type="ECO:0000256" key="19">
    <source>
        <dbReference type="ARBA" id="ARBA00049251"/>
    </source>
</evidence>
<name>A0A3A8JC08_9BACT</name>
<comment type="catalytic activity">
    <reaction evidence="17">
        <text>(2E)-tetradecenoyl-CoA + NADPH + H(+) = tetradecanoyl-CoA + NADP(+)</text>
        <dbReference type="Rhea" id="RHEA:44968"/>
        <dbReference type="ChEBI" id="CHEBI:15378"/>
        <dbReference type="ChEBI" id="CHEBI:57385"/>
        <dbReference type="ChEBI" id="CHEBI:57783"/>
        <dbReference type="ChEBI" id="CHEBI:58349"/>
        <dbReference type="ChEBI" id="CHEBI:61405"/>
    </reaction>
    <physiologicalReaction direction="left-to-right" evidence="17">
        <dbReference type="Rhea" id="RHEA:44969"/>
    </physiologicalReaction>
</comment>
<dbReference type="GO" id="GO:0019166">
    <property type="term" value="F:trans-2-enoyl-CoA reductase (NADPH) activity"/>
    <property type="evidence" value="ECO:0007669"/>
    <property type="project" value="UniProtKB-EC"/>
</dbReference>
<evidence type="ECO:0000313" key="24">
    <source>
        <dbReference type="Proteomes" id="UP000268094"/>
    </source>
</evidence>
<evidence type="ECO:0000259" key="22">
    <source>
        <dbReference type="SMART" id="SM00822"/>
    </source>
</evidence>
<dbReference type="EMBL" id="RAVZ01000011">
    <property type="protein sequence ID" value="RKG93252.1"/>
    <property type="molecule type" value="Genomic_DNA"/>
</dbReference>
<keyword evidence="10" id="KW-0576">Peroxisome</keyword>
<evidence type="ECO:0000256" key="1">
    <source>
        <dbReference type="ARBA" id="ARBA00004275"/>
    </source>
</evidence>
<dbReference type="SMART" id="SM00822">
    <property type="entry name" value="PKS_KR"/>
    <property type="match status" value="1"/>
</dbReference>
<comment type="catalytic activity">
    <reaction evidence="20">
        <text>(2E)-decenoyl-CoA + NADPH + H(+) = decanoyl-CoA + NADP(+)</text>
        <dbReference type="Rhea" id="RHEA:44960"/>
        <dbReference type="ChEBI" id="CHEBI:15378"/>
        <dbReference type="ChEBI" id="CHEBI:57783"/>
        <dbReference type="ChEBI" id="CHEBI:58349"/>
        <dbReference type="ChEBI" id="CHEBI:61406"/>
        <dbReference type="ChEBI" id="CHEBI:61430"/>
    </reaction>
    <physiologicalReaction direction="left-to-right" evidence="20">
        <dbReference type="Rhea" id="RHEA:44961"/>
    </physiologicalReaction>
</comment>
<evidence type="ECO:0000256" key="13">
    <source>
        <dbReference type="ARBA" id="ARBA00038622"/>
    </source>
</evidence>
<dbReference type="PRINTS" id="PR00081">
    <property type="entry name" value="GDHRDH"/>
</dbReference>
<comment type="catalytic activity">
    <reaction evidence="16">
        <text>(2E)-dodecenoyl-CoA + NADPH + H(+) = dodecanoyl-CoA + NADP(+)</text>
        <dbReference type="Rhea" id="RHEA:44964"/>
        <dbReference type="ChEBI" id="CHEBI:15378"/>
        <dbReference type="ChEBI" id="CHEBI:57330"/>
        <dbReference type="ChEBI" id="CHEBI:57375"/>
        <dbReference type="ChEBI" id="CHEBI:57783"/>
        <dbReference type="ChEBI" id="CHEBI:58349"/>
    </reaction>
    <physiologicalReaction direction="left-to-right" evidence="16">
        <dbReference type="Rhea" id="RHEA:44965"/>
    </physiologicalReaction>
</comment>
<keyword evidence="8" id="KW-0560">Oxidoreductase</keyword>
<evidence type="ECO:0000256" key="15">
    <source>
        <dbReference type="ARBA" id="ARBA00041063"/>
    </source>
</evidence>
<feature type="domain" description="Ketoreductase" evidence="22">
    <location>
        <begin position="15"/>
        <end position="170"/>
    </location>
</feature>
<evidence type="ECO:0000256" key="5">
    <source>
        <dbReference type="ARBA" id="ARBA00022553"/>
    </source>
</evidence>
<dbReference type="RefSeq" id="WP_120539095.1">
    <property type="nucleotide sequence ID" value="NZ_RAVZ01000011.1"/>
</dbReference>
<evidence type="ECO:0000256" key="14">
    <source>
        <dbReference type="ARBA" id="ARBA00038849"/>
    </source>
</evidence>
<comment type="function">
    <text evidence="12">Participates in chain elongation of fatty acids. Catalyzes the reduction of trans-2-enoyl-CoAs of varying chain lengths from 6:1 to 16:1, having maximum activity with 10:1 CoA. Has no 2,4-dienoyl-CoA reductase activity.</text>
</comment>
<dbReference type="Proteomes" id="UP000268094">
    <property type="component" value="Unassembled WGS sequence"/>
</dbReference>
<comment type="similarity">
    <text evidence="3">Belongs to the short-chain dehydrogenases/reductases (SDR) family.</text>
</comment>
<sequence length="292" mass="30312">MGYRSVFAPGSFAGRTILVTGAGSGIGRCTAHELASLGAHVVLVGRKEEKLARVAGELAAEGHASSQHAVDIRDEAAVRDMVAAVVQAHGRIHGLVNNAGGQFPSPLALISKKGFDAVVATNLTGGFLVAREVFTQSMCDHGGAIVNMLADAWNGMPGMGHSGAARAGMFNLTQTAAVEWSSSGVRVNAVAPGWVASSGLDTYKDPAVRALIPTLRQQVPLHRLATEAEVSGAIVFLLSDVAAFITGEVIRIDGGASCNTKAFPMPDHSNSKPYDGFHLAAAPRILDDPKEQ</sequence>
<dbReference type="InterPro" id="IPR002347">
    <property type="entry name" value="SDR_fam"/>
</dbReference>
<organism evidence="23 24">
    <name type="scientific">Corallococcus terminator</name>
    <dbReference type="NCBI Taxonomy" id="2316733"/>
    <lineage>
        <taxon>Bacteria</taxon>
        <taxon>Pseudomonadati</taxon>
        <taxon>Myxococcota</taxon>
        <taxon>Myxococcia</taxon>
        <taxon>Myxococcales</taxon>
        <taxon>Cystobacterineae</taxon>
        <taxon>Myxococcaceae</taxon>
        <taxon>Corallococcus</taxon>
    </lineage>
</organism>
<protein>
    <recommendedName>
        <fullName evidence="15">Peroxisomal trans-2-enoyl-CoA reductase</fullName>
        <ecNumber evidence="14">1.3.1.38</ecNumber>
    </recommendedName>
</protein>
<evidence type="ECO:0000256" key="2">
    <source>
        <dbReference type="ARBA" id="ARBA00005189"/>
    </source>
</evidence>
<dbReference type="Pfam" id="PF13561">
    <property type="entry name" value="adh_short_C2"/>
    <property type="match status" value="1"/>
</dbReference>
<evidence type="ECO:0000256" key="10">
    <source>
        <dbReference type="ARBA" id="ARBA00023140"/>
    </source>
</evidence>
<dbReference type="AlphaFoldDB" id="A0A3A8JC08"/>
<dbReference type="InterPro" id="IPR057326">
    <property type="entry name" value="KR_dom"/>
</dbReference>
<comment type="catalytic activity">
    <reaction evidence="18">
        <text>(2E)-hexenoyl-CoA + NADPH + H(+) = hexanoyl-CoA + NADP(+)</text>
        <dbReference type="Rhea" id="RHEA:44956"/>
        <dbReference type="ChEBI" id="CHEBI:15378"/>
        <dbReference type="ChEBI" id="CHEBI:57783"/>
        <dbReference type="ChEBI" id="CHEBI:58349"/>
        <dbReference type="ChEBI" id="CHEBI:62077"/>
        <dbReference type="ChEBI" id="CHEBI:62620"/>
    </reaction>
    <physiologicalReaction direction="left-to-right" evidence="18">
        <dbReference type="Rhea" id="RHEA:44957"/>
    </physiologicalReaction>
</comment>
<keyword evidence="5" id="KW-0597">Phosphoprotein</keyword>
<evidence type="ECO:0000256" key="21">
    <source>
        <dbReference type="ARBA" id="ARBA00049559"/>
    </source>
</evidence>
<evidence type="ECO:0000256" key="8">
    <source>
        <dbReference type="ARBA" id="ARBA00023002"/>
    </source>
</evidence>
<comment type="pathway">
    <text evidence="2">Lipid metabolism.</text>
</comment>
<keyword evidence="9" id="KW-0443">Lipid metabolism</keyword>
<dbReference type="Gene3D" id="3.40.50.720">
    <property type="entry name" value="NAD(P)-binding Rossmann-like Domain"/>
    <property type="match status" value="1"/>
</dbReference>
<dbReference type="PANTHER" id="PTHR24317:SF7">
    <property type="entry name" value="PEROXISOMAL TRANS-2-ENOYL-COA REDUCTASE"/>
    <property type="match status" value="1"/>
</dbReference>
<dbReference type="OrthoDB" id="9797020at2"/>
<evidence type="ECO:0000256" key="17">
    <source>
        <dbReference type="ARBA" id="ARBA00048686"/>
    </source>
</evidence>
<dbReference type="SUPFAM" id="SSF51735">
    <property type="entry name" value="NAD(P)-binding Rossmann-fold domains"/>
    <property type="match status" value="1"/>
</dbReference>
<dbReference type="GO" id="GO:0006633">
    <property type="term" value="P:fatty acid biosynthetic process"/>
    <property type="evidence" value="ECO:0007669"/>
    <property type="project" value="UniProtKB-KW"/>
</dbReference>